<dbReference type="EMBL" id="LELK01000015">
    <property type="protein sequence ID" value="KMM35922.1"/>
    <property type="molecule type" value="Genomic_DNA"/>
</dbReference>
<evidence type="ECO:0000256" key="3">
    <source>
        <dbReference type="ARBA" id="ARBA00022692"/>
    </source>
</evidence>
<dbReference type="GO" id="GO:0005886">
    <property type="term" value="C:plasma membrane"/>
    <property type="evidence" value="ECO:0007669"/>
    <property type="project" value="UniProtKB-SubCell"/>
</dbReference>
<evidence type="ECO:0000256" key="2">
    <source>
        <dbReference type="ARBA" id="ARBA00022475"/>
    </source>
</evidence>
<keyword evidence="4" id="KW-1133">Transmembrane helix</keyword>
<comment type="subcellular location">
    <subcellularLocation>
        <location evidence="1">Cell membrane</location>
        <topology evidence="1">Multi-pass membrane protein</topology>
    </subcellularLocation>
</comment>
<accession>A0A0J6FNH0</accession>
<dbReference type="InterPro" id="IPR052984">
    <property type="entry name" value="UPF0421"/>
</dbReference>
<sequence length="360" mass="41397">MKFGARIFKTGLAITLALYIATWLGLDPPSFAGIAALFAIQPSIYRSYQTIIDQFQSNIIGALLAVALVIVFGNQPIVIGLGAIIIIAINIKLKIESTIPLAVVTVILIMNAPQEEFISFATNRFLVIMVGVISSSFVNLIFLPPKYETKLFHKIVSNTEYISQWIRLATRNDAEHKVLKENLIQLKENTVKSDQYFLLYKEERTYFKRKNLVKARKLVLFRQMIATTEKSLAILKILDQLDVKILIMPDEVRKLIQTHLDQLTNYHERIHLKYIGKVRHQSPEEMLNNVGTGESTLTERYVELYESGECNRELWMTIFPLIGMIIDYHDHLEHLDLLVDSFHSYHQEENEVDIQELHAK</sequence>
<dbReference type="Pfam" id="PF06081">
    <property type="entry name" value="ArAE_1"/>
    <property type="match status" value="1"/>
</dbReference>
<keyword evidence="3" id="KW-0812">Transmembrane</keyword>
<name>A0A0J6FNH0_9BACL</name>
<keyword evidence="2" id="KW-1003">Cell membrane</keyword>
<gene>
    <name evidence="6" type="ORF">AB986_20970</name>
</gene>
<keyword evidence="7" id="KW-1185">Reference proteome</keyword>
<evidence type="ECO:0000256" key="1">
    <source>
        <dbReference type="ARBA" id="ARBA00004651"/>
    </source>
</evidence>
<evidence type="ECO:0000256" key="5">
    <source>
        <dbReference type="ARBA" id="ARBA00023136"/>
    </source>
</evidence>
<dbReference type="OrthoDB" id="1653617at2"/>
<protein>
    <submittedName>
        <fullName evidence="6">Membrane protein</fullName>
    </submittedName>
</protein>
<dbReference type="RefSeq" id="WP_048313641.1">
    <property type="nucleotide sequence ID" value="NZ_CP119526.1"/>
</dbReference>
<dbReference type="Proteomes" id="UP000035996">
    <property type="component" value="Unassembled WGS sequence"/>
</dbReference>
<dbReference type="STRING" id="157733.AB986_20970"/>
<dbReference type="InterPro" id="IPR010343">
    <property type="entry name" value="ArAE_1"/>
</dbReference>
<keyword evidence="5" id="KW-0472">Membrane</keyword>
<proteinExistence type="predicted"/>
<dbReference type="PANTHER" id="PTHR40064:SF1">
    <property type="entry name" value="MEMBRANE PROTEIN"/>
    <property type="match status" value="1"/>
</dbReference>
<organism evidence="6 7">
    <name type="scientific">Guptibacillus hwajinpoensis</name>
    <dbReference type="NCBI Taxonomy" id="208199"/>
    <lineage>
        <taxon>Bacteria</taxon>
        <taxon>Bacillati</taxon>
        <taxon>Bacillota</taxon>
        <taxon>Bacilli</taxon>
        <taxon>Bacillales</taxon>
        <taxon>Guptibacillaceae</taxon>
        <taxon>Guptibacillus</taxon>
    </lineage>
</organism>
<dbReference type="PANTHER" id="PTHR40064">
    <property type="entry name" value="MEMBRANE PROTEIN-RELATED"/>
    <property type="match status" value="1"/>
</dbReference>
<comment type="caution">
    <text evidence="6">The sequence shown here is derived from an EMBL/GenBank/DDBJ whole genome shotgun (WGS) entry which is preliminary data.</text>
</comment>
<evidence type="ECO:0000313" key="7">
    <source>
        <dbReference type="Proteomes" id="UP000035996"/>
    </source>
</evidence>
<evidence type="ECO:0000313" key="6">
    <source>
        <dbReference type="EMBL" id="KMM35922.1"/>
    </source>
</evidence>
<reference evidence="6" key="1">
    <citation type="submission" date="2015-06" db="EMBL/GenBank/DDBJ databases">
        <authorList>
            <person name="Liu B."/>
            <person name="Wang J."/>
            <person name="Zhu Y."/>
            <person name="Liu G."/>
            <person name="Chen Q."/>
            <person name="Zheng C."/>
            <person name="Che J."/>
            <person name="Ge C."/>
            <person name="Shi H."/>
            <person name="Pan Z."/>
            <person name="Liu X."/>
        </authorList>
    </citation>
    <scope>NUCLEOTIDE SEQUENCE [LARGE SCALE GENOMIC DNA]</scope>
    <source>
        <strain evidence="6">DSM 16346</strain>
    </source>
</reference>
<dbReference type="AlphaFoldDB" id="A0A0J6FNH0"/>
<dbReference type="PATRIC" id="fig|157733.3.peg.2007"/>
<evidence type="ECO:0000256" key="4">
    <source>
        <dbReference type="ARBA" id="ARBA00022989"/>
    </source>
</evidence>
<dbReference type="GeneID" id="301327846"/>